<organism evidence="2 3">
    <name type="scientific">Nocardioides bigeumensis</name>
    <dbReference type="NCBI Taxonomy" id="433657"/>
    <lineage>
        <taxon>Bacteria</taxon>
        <taxon>Bacillati</taxon>
        <taxon>Actinomycetota</taxon>
        <taxon>Actinomycetes</taxon>
        <taxon>Propionibacteriales</taxon>
        <taxon>Nocardioidaceae</taxon>
        <taxon>Nocardioides</taxon>
    </lineage>
</organism>
<sequence length="206" mass="22607">MADLELRFLPTSRQLVRALRQELLWLSWACASVVAAVVVIVVFDSTAARLGMVLGIGWCVYQGRNAVRVLRTKHQILTSGIPTLRLSDLGVQVRNLFGHLDGAALAWTDCAAVVVSRVPNDPTSWVPVTRYVRFVPVAPDRVAGTPRKSDSRPALLDLTPQESLTAWLELTDQRPGADEVVAWLRLHRPALRLVGVGDQAAQSSEE</sequence>
<evidence type="ECO:0008006" key="4">
    <source>
        <dbReference type="Google" id="ProtNLM"/>
    </source>
</evidence>
<evidence type="ECO:0000256" key="1">
    <source>
        <dbReference type="SAM" id="Phobius"/>
    </source>
</evidence>
<evidence type="ECO:0000313" key="3">
    <source>
        <dbReference type="Proteomes" id="UP001500575"/>
    </source>
</evidence>
<dbReference type="RefSeq" id="WP_344302982.1">
    <property type="nucleotide sequence ID" value="NZ_BAAAQQ010000007.1"/>
</dbReference>
<keyword evidence="1" id="KW-1133">Transmembrane helix</keyword>
<reference evidence="3" key="1">
    <citation type="journal article" date="2019" name="Int. J. Syst. Evol. Microbiol.">
        <title>The Global Catalogue of Microorganisms (GCM) 10K type strain sequencing project: providing services to taxonomists for standard genome sequencing and annotation.</title>
        <authorList>
            <consortium name="The Broad Institute Genomics Platform"/>
            <consortium name="The Broad Institute Genome Sequencing Center for Infectious Disease"/>
            <person name="Wu L."/>
            <person name="Ma J."/>
        </authorList>
    </citation>
    <scope>NUCLEOTIDE SEQUENCE [LARGE SCALE GENOMIC DNA]</scope>
    <source>
        <strain evidence="3">JCM 16021</strain>
    </source>
</reference>
<feature type="transmembrane region" description="Helical" evidence="1">
    <location>
        <begin position="23"/>
        <end position="43"/>
    </location>
</feature>
<keyword evidence="3" id="KW-1185">Reference proteome</keyword>
<protein>
    <recommendedName>
        <fullName evidence="4">DUF304 domain-containing protein</fullName>
    </recommendedName>
</protein>
<keyword evidence="1" id="KW-0812">Transmembrane</keyword>
<name>A0ABP5JNV9_9ACTN</name>
<proteinExistence type="predicted"/>
<evidence type="ECO:0000313" key="2">
    <source>
        <dbReference type="EMBL" id="GAA2120647.1"/>
    </source>
</evidence>
<keyword evidence="1" id="KW-0472">Membrane</keyword>
<dbReference type="EMBL" id="BAAAQQ010000007">
    <property type="protein sequence ID" value="GAA2120647.1"/>
    <property type="molecule type" value="Genomic_DNA"/>
</dbReference>
<gene>
    <name evidence="2" type="ORF">GCM10009843_14210</name>
</gene>
<dbReference type="Proteomes" id="UP001500575">
    <property type="component" value="Unassembled WGS sequence"/>
</dbReference>
<accession>A0ABP5JNV9</accession>
<comment type="caution">
    <text evidence="2">The sequence shown here is derived from an EMBL/GenBank/DDBJ whole genome shotgun (WGS) entry which is preliminary data.</text>
</comment>